<dbReference type="AlphaFoldDB" id="A0A2W1N7I0"/>
<dbReference type="Proteomes" id="UP000214746">
    <property type="component" value="Unassembled WGS sequence"/>
</dbReference>
<evidence type="ECO:0000313" key="2">
    <source>
        <dbReference type="Proteomes" id="UP000214746"/>
    </source>
</evidence>
<dbReference type="EMBL" id="NHRJ02000007">
    <property type="protein sequence ID" value="PZE20367.1"/>
    <property type="molecule type" value="Genomic_DNA"/>
</dbReference>
<protein>
    <submittedName>
        <fullName evidence="1">Uncharacterized protein</fullName>
    </submittedName>
</protein>
<gene>
    <name evidence="1" type="ORF">CBW46_013065</name>
</gene>
<accession>A0A2W1N7I0</accession>
<reference evidence="1" key="1">
    <citation type="submission" date="2018-06" db="EMBL/GenBank/DDBJ databases">
        <title>Paenibacillus xerothermodurans sp. nov. an extremely dry heat resistant spore forming bacterium isolated from the soil of Cape Canaveral, Florida.</title>
        <authorList>
            <person name="Seuylemezian A."/>
            <person name="Kaur N."/>
            <person name="Patil P."/>
            <person name="Patil P."/>
            <person name="Mayilraj S."/>
            <person name="Vaishampayan P."/>
        </authorList>
    </citation>
    <scope>NUCLEOTIDE SEQUENCE [LARGE SCALE GENOMIC DNA]</scope>
    <source>
        <strain evidence="1">ATCC 27380</strain>
    </source>
</reference>
<organism evidence="1 2">
    <name type="scientific">Paenibacillus xerothermodurans</name>
    <dbReference type="NCBI Taxonomy" id="1977292"/>
    <lineage>
        <taxon>Bacteria</taxon>
        <taxon>Bacillati</taxon>
        <taxon>Bacillota</taxon>
        <taxon>Bacilli</taxon>
        <taxon>Bacillales</taxon>
        <taxon>Paenibacillaceae</taxon>
        <taxon>Paenibacillus</taxon>
    </lineage>
</organism>
<sequence length="132" mass="15039">MDTPPKFAVFYILTHNEATMKQLYCRKPVTLSKNSRHTHILLPWGLCNSGVGVFAAHGYNVRSVAVVQLAAHRSLHDIGSVRWAVDWGGRLVRSHGDAPVCWRWAWRAAIGWAAGQRVWYNNDKIIFWSDQL</sequence>
<evidence type="ECO:0000313" key="1">
    <source>
        <dbReference type="EMBL" id="PZE20367.1"/>
    </source>
</evidence>
<proteinExistence type="predicted"/>
<keyword evidence="2" id="KW-1185">Reference proteome</keyword>
<comment type="caution">
    <text evidence="1">The sequence shown here is derived from an EMBL/GenBank/DDBJ whole genome shotgun (WGS) entry which is preliminary data.</text>
</comment>
<name>A0A2W1N7I0_PAEXE</name>